<evidence type="ECO:0000256" key="1">
    <source>
        <dbReference type="ARBA" id="ARBA00013064"/>
    </source>
</evidence>
<dbReference type="EMBL" id="AP027729">
    <property type="protein sequence ID" value="BDZ42750.1"/>
    <property type="molecule type" value="Genomic_DNA"/>
</dbReference>
<dbReference type="Proteomes" id="UP001321475">
    <property type="component" value="Chromosome"/>
</dbReference>
<dbReference type="InterPro" id="IPR023485">
    <property type="entry name" value="Ptyr_pPase"/>
</dbReference>
<dbReference type="PANTHER" id="PTHR11717:SF7">
    <property type="entry name" value="LOW MOLECULAR WEIGHT PHOSPHOTYROSINE PROTEIN PHOSPHATASE"/>
    <property type="match status" value="1"/>
</dbReference>
<evidence type="ECO:0000259" key="2">
    <source>
        <dbReference type="SMART" id="SM00226"/>
    </source>
</evidence>
<protein>
    <recommendedName>
        <fullName evidence="1">protein-tyrosine-phosphatase</fullName>
        <ecNumber evidence="1">3.1.3.48</ecNumber>
    </recommendedName>
</protein>
<gene>
    <name evidence="3" type="ORF">GCM10025865_20490</name>
</gene>
<dbReference type="Pfam" id="PF01451">
    <property type="entry name" value="LMWPc"/>
    <property type="match status" value="1"/>
</dbReference>
<name>A0ABN6XG23_9CELL</name>
<dbReference type="SUPFAM" id="SSF52788">
    <property type="entry name" value="Phosphotyrosine protein phosphatases I"/>
    <property type="match status" value="1"/>
</dbReference>
<organism evidence="3 4">
    <name type="scientific">Paraoerskovia sediminicola</name>
    <dbReference type="NCBI Taxonomy" id="1138587"/>
    <lineage>
        <taxon>Bacteria</taxon>
        <taxon>Bacillati</taxon>
        <taxon>Actinomycetota</taxon>
        <taxon>Actinomycetes</taxon>
        <taxon>Micrococcales</taxon>
        <taxon>Cellulomonadaceae</taxon>
        <taxon>Paraoerskovia</taxon>
    </lineage>
</organism>
<evidence type="ECO:0000313" key="4">
    <source>
        <dbReference type="Proteomes" id="UP001321475"/>
    </source>
</evidence>
<dbReference type="PANTHER" id="PTHR11717">
    <property type="entry name" value="LOW MOLECULAR WEIGHT PROTEIN TYROSINE PHOSPHATASE"/>
    <property type="match status" value="1"/>
</dbReference>
<dbReference type="EC" id="3.1.3.48" evidence="1"/>
<feature type="domain" description="Phosphotyrosine protein phosphatase I" evidence="2">
    <location>
        <begin position="3"/>
        <end position="177"/>
    </location>
</feature>
<keyword evidence="4" id="KW-1185">Reference proteome</keyword>
<dbReference type="SMART" id="SM00226">
    <property type="entry name" value="LMWPc"/>
    <property type="match status" value="1"/>
</dbReference>
<reference evidence="4" key="1">
    <citation type="journal article" date="2019" name="Int. J. Syst. Evol. Microbiol.">
        <title>The Global Catalogue of Microorganisms (GCM) 10K type strain sequencing project: providing services to taxonomists for standard genome sequencing and annotation.</title>
        <authorList>
            <consortium name="The Broad Institute Genomics Platform"/>
            <consortium name="The Broad Institute Genome Sequencing Center for Infectious Disease"/>
            <person name="Wu L."/>
            <person name="Ma J."/>
        </authorList>
    </citation>
    <scope>NUCLEOTIDE SEQUENCE [LARGE SCALE GENOMIC DNA]</scope>
    <source>
        <strain evidence="4">NBRC 108565</strain>
    </source>
</reference>
<dbReference type="RefSeq" id="WP_286217174.1">
    <property type="nucleotide sequence ID" value="NZ_AP027729.1"/>
</dbReference>
<sequence>MPVSILAVCTGNICRSPALERLLRRDLGPAVRVVSAGTQARATSPIDGPMVALLDADGLPTARFSARQLNESSITNADLILTATAAHRSAVVRLVPAAVRRTFTLLELAMLVSTIDPVELPHDISVRIAALPAAASAQRSKHLGRHELDIPDPYGRRPRTYRKVYEQIRTAEAEIARVLVHEPAHRESD</sequence>
<proteinExistence type="predicted"/>
<accession>A0ABN6XG23</accession>
<dbReference type="Gene3D" id="3.40.50.2300">
    <property type="match status" value="1"/>
</dbReference>
<dbReference type="InterPro" id="IPR036196">
    <property type="entry name" value="Ptyr_pPase_sf"/>
</dbReference>
<dbReference type="InterPro" id="IPR050438">
    <property type="entry name" value="LMW_PTPase"/>
</dbReference>
<evidence type="ECO:0000313" key="3">
    <source>
        <dbReference type="EMBL" id="BDZ42750.1"/>
    </source>
</evidence>